<keyword evidence="2 5" id="KW-0812">Transmembrane</keyword>
<keyword evidence="5" id="KW-0813">Transport</keyword>
<keyword evidence="8" id="KW-1185">Reference proteome</keyword>
<name>A0AAP0BLA3_9ASPA</name>
<keyword evidence="3 6" id="KW-1133">Transmembrane helix</keyword>
<dbReference type="PANTHER" id="PTHR47720:SF1">
    <property type="entry name" value="AQUAPORIN SIP2-1-RELATED"/>
    <property type="match status" value="1"/>
</dbReference>
<feature type="transmembrane region" description="Helical" evidence="6">
    <location>
        <begin position="45"/>
        <end position="64"/>
    </location>
</feature>
<dbReference type="InterPro" id="IPR044226">
    <property type="entry name" value="SIP2-1-like"/>
</dbReference>
<accession>A0AAP0BLA3</accession>
<feature type="transmembrane region" description="Helical" evidence="6">
    <location>
        <begin position="6"/>
        <end position="24"/>
    </location>
</feature>
<dbReference type="InterPro" id="IPR023271">
    <property type="entry name" value="Aquaporin-like"/>
</dbReference>
<dbReference type="SUPFAM" id="SSF81338">
    <property type="entry name" value="Aquaporin-like"/>
    <property type="match status" value="1"/>
</dbReference>
<evidence type="ECO:0000256" key="2">
    <source>
        <dbReference type="ARBA" id="ARBA00022692"/>
    </source>
</evidence>
<evidence type="ECO:0000256" key="3">
    <source>
        <dbReference type="ARBA" id="ARBA00022989"/>
    </source>
</evidence>
<dbReference type="Gene3D" id="1.20.1080.10">
    <property type="entry name" value="Glycerol uptake facilitator protein"/>
    <property type="match status" value="1"/>
</dbReference>
<protein>
    <submittedName>
        <fullName evidence="7">Aquaporin SIP2-1</fullName>
    </submittedName>
</protein>
<evidence type="ECO:0000256" key="5">
    <source>
        <dbReference type="RuleBase" id="RU000477"/>
    </source>
</evidence>
<dbReference type="GO" id="GO:0015267">
    <property type="term" value="F:channel activity"/>
    <property type="evidence" value="ECO:0007669"/>
    <property type="project" value="InterPro"/>
</dbReference>
<evidence type="ECO:0000256" key="1">
    <source>
        <dbReference type="ARBA" id="ARBA00004141"/>
    </source>
</evidence>
<comment type="caution">
    <text evidence="7">The sequence shown here is derived from an EMBL/GenBank/DDBJ whole genome shotgun (WGS) entry which is preliminary data.</text>
</comment>
<comment type="subcellular location">
    <subcellularLocation>
        <location evidence="1">Membrane</location>
        <topology evidence="1">Multi-pass membrane protein</topology>
    </subcellularLocation>
</comment>
<dbReference type="EMBL" id="JBBWWQ010000007">
    <property type="protein sequence ID" value="KAK8942966.1"/>
    <property type="molecule type" value="Genomic_DNA"/>
</dbReference>
<keyword evidence="4 6" id="KW-0472">Membrane</keyword>
<evidence type="ECO:0000313" key="8">
    <source>
        <dbReference type="Proteomes" id="UP001418222"/>
    </source>
</evidence>
<feature type="transmembrane region" description="Helical" evidence="6">
    <location>
        <begin position="200"/>
        <end position="221"/>
    </location>
</feature>
<organism evidence="7 8">
    <name type="scientific">Platanthera zijinensis</name>
    <dbReference type="NCBI Taxonomy" id="2320716"/>
    <lineage>
        <taxon>Eukaryota</taxon>
        <taxon>Viridiplantae</taxon>
        <taxon>Streptophyta</taxon>
        <taxon>Embryophyta</taxon>
        <taxon>Tracheophyta</taxon>
        <taxon>Spermatophyta</taxon>
        <taxon>Magnoliopsida</taxon>
        <taxon>Liliopsida</taxon>
        <taxon>Asparagales</taxon>
        <taxon>Orchidaceae</taxon>
        <taxon>Orchidoideae</taxon>
        <taxon>Orchideae</taxon>
        <taxon>Orchidinae</taxon>
        <taxon>Platanthera</taxon>
    </lineage>
</organism>
<evidence type="ECO:0000256" key="4">
    <source>
        <dbReference type="ARBA" id="ARBA00023136"/>
    </source>
</evidence>
<dbReference type="Proteomes" id="UP001418222">
    <property type="component" value="Unassembled WGS sequence"/>
</dbReference>
<reference evidence="7 8" key="1">
    <citation type="journal article" date="2022" name="Nat. Plants">
        <title>Genomes of leafy and leafless Platanthera orchids illuminate the evolution of mycoheterotrophy.</title>
        <authorList>
            <person name="Li M.H."/>
            <person name="Liu K.W."/>
            <person name="Li Z."/>
            <person name="Lu H.C."/>
            <person name="Ye Q.L."/>
            <person name="Zhang D."/>
            <person name="Wang J.Y."/>
            <person name="Li Y.F."/>
            <person name="Zhong Z.M."/>
            <person name="Liu X."/>
            <person name="Yu X."/>
            <person name="Liu D.K."/>
            <person name="Tu X.D."/>
            <person name="Liu B."/>
            <person name="Hao Y."/>
            <person name="Liao X.Y."/>
            <person name="Jiang Y.T."/>
            <person name="Sun W.H."/>
            <person name="Chen J."/>
            <person name="Chen Y.Q."/>
            <person name="Ai Y."/>
            <person name="Zhai J.W."/>
            <person name="Wu S.S."/>
            <person name="Zhou Z."/>
            <person name="Hsiao Y.Y."/>
            <person name="Wu W.L."/>
            <person name="Chen Y.Y."/>
            <person name="Lin Y.F."/>
            <person name="Hsu J.L."/>
            <person name="Li C.Y."/>
            <person name="Wang Z.W."/>
            <person name="Zhao X."/>
            <person name="Zhong W.Y."/>
            <person name="Ma X.K."/>
            <person name="Ma L."/>
            <person name="Huang J."/>
            <person name="Chen G.Z."/>
            <person name="Huang M.Z."/>
            <person name="Huang L."/>
            <person name="Peng D.H."/>
            <person name="Luo Y.B."/>
            <person name="Zou S.Q."/>
            <person name="Chen S.P."/>
            <person name="Lan S."/>
            <person name="Tsai W.C."/>
            <person name="Van de Peer Y."/>
            <person name="Liu Z.J."/>
        </authorList>
    </citation>
    <scope>NUCLEOTIDE SEQUENCE [LARGE SCALE GENOMIC DNA]</scope>
    <source>
        <strain evidence="7">Lor287</strain>
    </source>
</reference>
<dbReference type="GO" id="GO:0016020">
    <property type="term" value="C:membrane"/>
    <property type="evidence" value="ECO:0007669"/>
    <property type="project" value="UniProtKB-SubCell"/>
</dbReference>
<evidence type="ECO:0000256" key="6">
    <source>
        <dbReference type="SAM" id="Phobius"/>
    </source>
</evidence>
<feature type="transmembrane region" description="Helical" evidence="6">
    <location>
        <begin position="127"/>
        <end position="144"/>
    </location>
</feature>
<comment type="similarity">
    <text evidence="5">Belongs to the MIP/aquaporin (TC 1.A.8) family.</text>
</comment>
<gene>
    <name evidence="7" type="primary">SIP2-1</name>
    <name evidence="7" type="ORF">KSP39_PZI008854</name>
</gene>
<sequence>MARLGLLLWDLILSFLWAWSGALVRVTVQSFIRLGRSIEGEALKVVLSVLCMYFFAMLGLFSRGGSYNPLAVLSSAFSGSFDGFLFTAFGRIPAQIVGSVVGVRSIREFLPEIGYGSRLKVKIHHGALTEGFLTFMTIMISLGLKKKDPGSFFLKTWILAIAKLSLHILGSDLTGGIMNPASAFGWAYARGDHITLEHLFVYWLAPIQATVLAVWAFKLFWGSKESKQKHTEEQKVKAD</sequence>
<dbReference type="PRINTS" id="PR00783">
    <property type="entry name" value="MINTRINSICP"/>
</dbReference>
<dbReference type="AlphaFoldDB" id="A0AAP0BLA3"/>
<dbReference type="PANTHER" id="PTHR47720">
    <property type="entry name" value="AQUAPORIN SIP2-1-RELATED"/>
    <property type="match status" value="1"/>
</dbReference>
<evidence type="ECO:0000313" key="7">
    <source>
        <dbReference type="EMBL" id="KAK8942966.1"/>
    </source>
</evidence>
<dbReference type="Pfam" id="PF00230">
    <property type="entry name" value="MIP"/>
    <property type="match status" value="1"/>
</dbReference>
<dbReference type="InterPro" id="IPR000425">
    <property type="entry name" value="MIP"/>
</dbReference>
<proteinExistence type="inferred from homology"/>